<evidence type="ECO:0000313" key="1">
    <source>
        <dbReference type="EMBL" id="SHO73244.1"/>
    </source>
</evidence>
<sequence>MKAINQKKALEMRILALREKKAMDFLTLEEQYSITIDNLKTINLITNVMEKLMIPFGSKSVLMKLVIQVSANYLDKNFFDNTSKNPIRKSLKNLFIITQLLLKTPQRFF</sequence>
<evidence type="ECO:0000313" key="2">
    <source>
        <dbReference type="Proteomes" id="UP000184611"/>
    </source>
</evidence>
<dbReference type="AlphaFoldDB" id="A0A1M7ZWG8"/>
<name>A0A1M7ZWG8_9FLAO</name>
<proteinExistence type="predicted"/>
<dbReference type="STRING" id="416016.SAMN05443547_1599"/>
<dbReference type="EMBL" id="FRYK01000002">
    <property type="protein sequence ID" value="SHO73244.1"/>
    <property type="molecule type" value="Genomic_DNA"/>
</dbReference>
<gene>
    <name evidence="1" type="ORF">SAMN05443547_1599</name>
</gene>
<reference evidence="2" key="1">
    <citation type="submission" date="2016-12" db="EMBL/GenBank/DDBJ databases">
        <authorList>
            <person name="Varghese N."/>
            <person name="Submissions S."/>
        </authorList>
    </citation>
    <scope>NUCLEOTIDE SEQUENCE [LARGE SCALE GENOMIC DNA]</scope>
    <source>
        <strain evidence="2">DSM 18830</strain>
    </source>
</reference>
<protein>
    <submittedName>
        <fullName evidence="1">Uncharacterized protein</fullName>
    </submittedName>
</protein>
<dbReference type="RefSeq" id="WP_143165244.1">
    <property type="nucleotide sequence ID" value="NZ_CBCSEA010000006.1"/>
</dbReference>
<dbReference type="Proteomes" id="UP000184611">
    <property type="component" value="Unassembled WGS sequence"/>
</dbReference>
<accession>A0A1M7ZWG8</accession>
<organism evidence="1 2">
    <name type="scientific">Flavobacterium cucumis</name>
    <dbReference type="NCBI Taxonomy" id="416016"/>
    <lineage>
        <taxon>Bacteria</taxon>
        <taxon>Pseudomonadati</taxon>
        <taxon>Bacteroidota</taxon>
        <taxon>Flavobacteriia</taxon>
        <taxon>Flavobacteriales</taxon>
        <taxon>Flavobacteriaceae</taxon>
        <taxon>Flavobacterium</taxon>
    </lineage>
</organism>
<keyword evidence="2" id="KW-1185">Reference proteome</keyword>